<protein>
    <submittedName>
        <fullName evidence="1">Uncharacterized protein</fullName>
    </submittedName>
</protein>
<evidence type="ECO:0000313" key="2">
    <source>
        <dbReference type="Proteomes" id="UP000720595"/>
    </source>
</evidence>
<organism evidence="1 2">
    <name type="scientific">Peptoniphilus gorbachii</name>
    <dbReference type="NCBI Taxonomy" id="411567"/>
    <lineage>
        <taxon>Bacteria</taxon>
        <taxon>Bacillati</taxon>
        <taxon>Bacillota</taxon>
        <taxon>Tissierellia</taxon>
        <taxon>Tissierellales</taxon>
        <taxon>Peptoniphilaceae</taxon>
        <taxon>Peptoniphilus</taxon>
    </lineage>
</organism>
<dbReference type="Proteomes" id="UP000720595">
    <property type="component" value="Unassembled WGS sequence"/>
</dbReference>
<dbReference type="RefSeq" id="WP_239540977.1">
    <property type="nucleotide sequence ID" value="NZ_JAFBDH010000003.1"/>
</dbReference>
<evidence type="ECO:0000313" key="1">
    <source>
        <dbReference type="EMBL" id="MBM7549981.1"/>
    </source>
</evidence>
<reference evidence="1 2" key="1">
    <citation type="submission" date="2021-01" db="EMBL/GenBank/DDBJ databases">
        <title>Genomic Encyclopedia of Type Strains, Phase IV (KMG-IV): sequencing the most valuable type-strain genomes for metagenomic binning, comparative biology and taxonomic classification.</title>
        <authorList>
            <person name="Goeker M."/>
        </authorList>
    </citation>
    <scope>NUCLEOTIDE SEQUENCE [LARGE SCALE GENOMIC DNA]</scope>
    <source>
        <strain evidence="1 2">DSM 21461</strain>
    </source>
</reference>
<gene>
    <name evidence="1" type="ORF">JOD41_000712</name>
</gene>
<sequence>MKSPVKKIIIFLAIIFSLLIYLGPRTYNSHIKDQLISSKNQINSSEEKVRRRKSLK</sequence>
<proteinExistence type="predicted"/>
<name>A0ABS2MIZ3_9FIRM</name>
<comment type="caution">
    <text evidence="1">The sequence shown here is derived from an EMBL/GenBank/DDBJ whole genome shotgun (WGS) entry which is preliminary data.</text>
</comment>
<dbReference type="EMBL" id="JAFBDH010000003">
    <property type="protein sequence ID" value="MBM7549981.1"/>
    <property type="molecule type" value="Genomic_DNA"/>
</dbReference>
<keyword evidence="2" id="KW-1185">Reference proteome</keyword>
<accession>A0ABS2MIZ3</accession>